<evidence type="ECO:0000256" key="1">
    <source>
        <dbReference type="SAM" id="MobiDB-lite"/>
    </source>
</evidence>
<protein>
    <submittedName>
        <fullName evidence="3">Signal-induced proliferation-associated 1-like protein 2</fullName>
    </submittedName>
</protein>
<dbReference type="InterPro" id="IPR036034">
    <property type="entry name" value="PDZ_sf"/>
</dbReference>
<comment type="caution">
    <text evidence="3">The sequence shown here is derived from an EMBL/GenBank/DDBJ whole genome shotgun (WGS) entry which is preliminary data.</text>
</comment>
<gene>
    <name evidence="3" type="primary">SIPA1L2_3</name>
    <name evidence="3" type="ORF">AMECASPLE_021111</name>
</gene>
<name>A0ABV0YF31_9TELE</name>
<dbReference type="Proteomes" id="UP001469553">
    <property type="component" value="Unassembled WGS sequence"/>
</dbReference>
<evidence type="ECO:0000313" key="3">
    <source>
        <dbReference type="EMBL" id="MEQ2292247.1"/>
    </source>
</evidence>
<proteinExistence type="predicted"/>
<feature type="region of interest" description="Disordered" evidence="1">
    <location>
        <begin position="156"/>
        <end position="176"/>
    </location>
</feature>
<keyword evidence="4" id="KW-1185">Reference proteome</keyword>
<dbReference type="InterPro" id="IPR050989">
    <property type="entry name" value="Rap1_Ran_GAP"/>
</dbReference>
<evidence type="ECO:0000259" key="2">
    <source>
        <dbReference type="PROSITE" id="PS50106"/>
    </source>
</evidence>
<feature type="domain" description="PDZ" evidence="2">
    <location>
        <begin position="39"/>
        <end position="115"/>
    </location>
</feature>
<reference evidence="3 4" key="1">
    <citation type="submission" date="2021-06" db="EMBL/GenBank/DDBJ databases">
        <authorList>
            <person name="Palmer J.M."/>
        </authorList>
    </citation>
    <scope>NUCLEOTIDE SEQUENCE [LARGE SCALE GENOMIC DNA]</scope>
    <source>
        <strain evidence="3 4">AS_MEX2019</strain>
        <tissue evidence="3">Muscle</tissue>
    </source>
</reference>
<sequence length="206" mass="23384">MEMLVSQGPIRYSFMELLQTYCRFCIQKQIATRGCETTEMTLRRNSLGQLGFHVNFEGIVADVEPFGFAWKAGLRQGSRLVEICKVAVATLTHEQMIDLLRTSVTVKVVIIQPHEDGTPRRGCSELYRIPMVEYKVDSEGQPCEYKTPFRRNTTWHRVPATAGTPLSRGSPTQGPDRLQCQQILQQHQAVIPRSTSFDRKLPDGSR</sequence>
<accession>A0ABV0YF31</accession>
<dbReference type="PANTHER" id="PTHR15711:SF7">
    <property type="entry name" value="SIGNAL-INDUCED PROLIFERATION-ASSOCIATED 1-LIKE PROTEIN 2"/>
    <property type="match status" value="1"/>
</dbReference>
<dbReference type="PROSITE" id="PS50106">
    <property type="entry name" value="PDZ"/>
    <property type="match status" value="1"/>
</dbReference>
<dbReference type="SMART" id="SM00228">
    <property type="entry name" value="PDZ"/>
    <property type="match status" value="1"/>
</dbReference>
<organism evidence="3 4">
    <name type="scientific">Ameca splendens</name>
    <dbReference type="NCBI Taxonomy" id="208324"/>
    <lineage>
        <taxon>Eukaryota</taxon>
        <taxon>Metazoa</taxon>
        <taxon>Chordata</taxon>
        <taxon>Craniata</taxon>
        <taxon>Vertebrata</taxon>
        <taxon>Euteleostomi</taxon>
        <taxon>Actinopterygii</taxon>
        <taxon>Neopterygii</taxon>
        <taxon>Teleostei</taxon>
        <taxon>Neoteleostei</taxon>
        <taxon>Acanthomorphata</taxon>
        <taxon>Ovalentaria</taxon>
        <taxon>Atherinomorphae</taxon>
        <taxon>Cyprinodontiformes</taxon>
        <taxon>Goodeidae</taxon>
        <taxon>Ameca</taxon>
    </lineage>
</organism>
<dbReference type="Gene3D" id="2.30.42.10">
    <property type="match status" value="1"/>
</dbReference>
<dbReference type="SUPFAM" id="SSF50156">
    <property type="entry name" value="PDZ domain-like"/>
    <property type="match status" value="1"/>
</dbReference>
<dbReference type="InterPro" id="IPR001478">
    <property type="entry name" value="PDZ"/>
</dbReference>
<dbReference type="Pfam" id="PF00595">
    <property type="entry name" value="PDZ"/>
    <property type="match status" value="1"/>
</dbReference>
<dbReference type="PANTHER" id="PTHR15711">
    <property type="entry name" value="RAP GTPASE-ACTIVATING PROTEIN"/>
    <property type="match status" value="1"/>
</dbReference>
<dbReference type="CDD" id="cd06745">
    <property type="entry name" value="PDZ_SIPA1-like"/>
    <property type="match status" value="1"/>
</dbReference>
<dbReference type="EMBL" id="JAHRIP010030017">
    <property type="protein sequence ID" value="MEQ2292247.1"/>
    <property type="molecule type" value="Genomic_DNA"/>
</dbReference>
<evidence type="ECO:0000313" key="4">
    <source>
        <dbReference type="Proteomes" id="UP001469553"/>
    </source>
</evidence>